<dbReference type="Proteomes" id="UP001056120">
    <property type="component" value="Linkage Group LG06"/>
</dbReference>
<evidence type="ECO:0000313" key="2">
    <source>
        <dbReference type="Proteomes" id="UP001056120"/>
    </source>
</evidence>
<reference evidence="2" key="1">
    <citation type="journal article" date="2022" name="Mol. Ecol. Resour.">
        <title>The genomes of chicory, endive, great burdock and yacon provide insights into Asteraceae palaeo-polyploidization history and plant inulin production.</title>
        <authorList>
            <person name="Fan W."/>
            <person name="Wang S."/>
            <person name="Wang H."/>
            <person name="Wang A."/>
            <person name="Jiang F."/>
            <person name="Liu H."/>
            <person name="Zhao H."/>
            <person name="Xu D."/>
            <person name="Zhang Y."/>
        </authorList>
    </citation>
    <scope>NUCLEOTIDE SEQUENCE [LARGE SCALE GENOMIC DNA]</scope>
    <source>
        <strain evidence="2">cv. Yunnan</strain>
    </source>
</reference>
<comment type="caution">
    <text evidence="1">The sequence shown here is derived from an EMBL/GenBank/DDBJ whole genome shotgun (WGS) entry which is preliminary data.</text>
</comment>
<proteinExistence type="predicted"/>
<name>A0ACB9J4R0_9ASTR</name>
<protein>
    <submittedName>
        <fullName evidence="1">Uncharacterized protein</fullName>
    </submittedName>
</protein>
<dbReference type="EMBL" id="CM042023">
    <property type="protein sequence ID" value="KAI3814242.1"/>
    <property type="molecule type" value="Genomic_DNA"/>
</dbReference>
<keyword evidence="2" id="KW-1185">Reference proteome</keyword>
<organism evidence="1 2">
    <name type="scientific">Smallanthus sonchifolius</name>
    <dbReference type="NCBI Taxonomy" id="185202"/>
    <lineage>
        <taxon>Eukaryota</taxon>
        <taxon>Viridiplantae</taxon>
        <taxon>Streptophyta</taxon>
        <taxon>Embryophyta</taxon>
        <taxon>Tracheophyta</taxon>
        <taxon>Spermatophyta</taxon>
        <taxon>Magnoliopsida</taxon>
        <taxon>eudicotyledons</taxon>
        <taxon>Gunneridae</taxon>
        <taxon>Pentapetalae</taxon>
        <taxon>asterids</taxon>
        <taxon>campanulids</taxon>
        <taxon>Asterales</taxon>
        <taxon>Asteraceae</taxon>
        <taxon>Asteroideae</taxon>
        <taxon>Heliantheae alliance</taxon>
        <taxon>Millerieae</taxon>
        <taxon>Smallanthus</taxon>
    </lineage>
</organism>
<reference evidence="1 2" key="2">
    <citation type="journal article" date="2022" name="Mol. Ecol. Resour.">
        <title>The genomes of chicory, endive, great burdock and yacon provide insights into Asteraceae paleo-polyploidization history and plant inulin production.</title>
        <authorList>
            <person name="Fan W."/>
            <person name="Wang S."/>
            <person name="Wang H."/>
            <person name="Wang A."/>
            <person name="Jiang F."/>
            <person name="Liu H."/>
            <person name="Zhao H."/>
            <person name="Xu D."/>
            <person name="Zhang Y."/>
        </authorList>
    </citation>
    <scope>NUCLEOTIDE SEQUENCE [LARGE SCALE GENOMIC DNA]</scope>
    <source>
        <strain evidence="2">cv. Yunnan</strain>
        <tissue evidence="1">Leaves</tissue>
    </source>
</reference>
<accession>A0ACB9J4R0</accession>
<sequence>MNKNESVDANNYQKRCRIDGDRLKQVPAVNDLFYGDSCCHSDRLEGLIRFCGVRIAKLLSERQPGYLPRNTESNPKGNVSAITLRNSKVYPKPPLPEEEEVQTPRREIFTRIPLRPPIAESTTQESSPKMIPQPTPTDTPQNVPTKRTFKSHIPYPGRLVKQMTDEQYEKFIDLLSQIHDNLPFLDIIQQMPKYGRFMKDFLTNKRNMEEAVKKNNQRVALIERCLPKKLSDPEKFSLPCSIRPLPIIFALTDLGASVNVMPYNIPKAQNWKSFIDTNLDYQLKKAKEFNKGMKLDLGKDLDNTN</sequence>
<evidence type="ECO:0000313" key="1">
    <source>
        <dbReference type="EMBL" id="KAI3814242.1"/>
    </source>
</evidence>
<gene>
    <name evidence="1" type="ORF">L1987_18992</name>
</gene>